<name>A0A1A8YYP7_PLAOA</name>
<evidence type="ECO:0000256" key="1">
    <source>
        <dbReference type="SAM" id="MobiDB-lite"/>
    </source>
</evidence>
<evidence type="ECO:0000313" key="3">
    <source>
        <dbReference type="Proteomes" id="UP000078555"/>
    </source>
</evidence>
<feature type="region of interest" description="Disordered" evidence="1">
    <location>
        <begin position="223"/>
        <end position="244"/>
    </location>
</feature>
<dbReference type="AlphaFoldDB" id="A0A1A8YYP7"/>
<feature type="compositionally biased region" description="Acidic residues" evidence="1">
    <location>
        <begin position="408"/>
        <end position="430"/>
    </location>
</feature>
<proteinExistence type="predicted"/>
<keyword evidence="3" id="KW-1185">Reference proteome</keyword>
<feature type="region of interest" description="Disordered" evidence="1">
    <location>
        <begin position="392"/>
        <end position="430"/>
    </location>
</feature>
<feature type="compositionally biased region" description="Basic and acidic residues" evidence="1">
    <location>
        <begin position="398"/>
        <end position="407"/>
    </location>
</feature>
<feature type="compositionally biased region" description="Low complexity" evidence="1">
    <location>
        <begin position="235"/>
        <end position="244"/>
    </location>
</feature>
<gene>
    <name evidence="2" type="ORF">POVWA1_034670</name>
</gene>
<dbReference type="EMBL" id="FLRD01000100">
    <property type="protein sequence ID" value="SBT36851.1"/>
    <property type="molecule type" value="Genomic_DNA"/>
</dbReference>
<evidence type="ECO:0000313" key="2">
    <source>
        <dbReference type="EMBL" id="SBT36851.1"/>
    </source>
</evidence>
<accession>A0A1A8YYP7</accession>
<sequence>MLNRDPNGLRKIKIILKKDIGTISISPFFINFDCTKIFRQVCKVFNIKTYDYKKHSIYDIIDLCFRSKHSLHILKNIFLNDLYKQQTIYDNSELNSKKGYRKRNSIRKKNTEHILEILDDQKRINVLYFINRFLYSQKTPLSNLFRSYPSRFSDEDTAVGGTCTDSGFDHVGAVDNGHDSDEDLNLDECTIDYLIFLMVFEKKIEQKFYNFLIKKIDKSRRKLPTKEGMEADEGSSSNASAASAARASIANLHTQLKRENYKQGDIVGTPTIPQNETEKSVISVSGVCNIRGIIAQGGGSMSRQGCTVLGCESIHQGEAARESNCIKETKKQSKMPHLGETTNDKGTKVTIVNKEDGHECKKESTNNRTMELSNRVAVKTSSDFIDVGMANNMEAPAEGERPLVKDEEEREEQEEEEKDDDDDDDDDEAEDCLKHKSDVENEITLLKCIRPFPTVYWLINKNICGYISHLEKINIIKNIEAFINRKSEDLNLLRYYIIYDHLKYIVIRLRHINKKILLFFYNHFVNSDNFVKQYTTKNETIDITMSTYSNKFYIKRDILNTYIKKYKTDEHVISEILRKINTLRIKGIGGISNFLTLKCIHLYFASHLSYPNTIGYILEECFKS</sequence>
<organism evidence="2 3">
    <name type="scientific">Plasmodium ovale wallikeri</name>
    <dbReference type="NCBI Taxonomy" id="864142"/>
    <lineage>
        <taxon>Eukaryota</taxon>
        <taxon>Sar</taxon>
        <taxon>Alveolata</taxon>
        <taxon>Apicomplexa</taxon>
        <taxon>Aconoidasida</taxon>
        <taxon>Haemosporida</taxon>
        <taxon>Plasmodiidae</taxon>
        <taxon>Plasmodium</taxon>
        <taxon>Plasmodium (Plasmodium)</taxon>
    </lineage>
</organism>
<dbReference type="Proteomes" id="UP000078555">
    <property type="component" value="Unassembled WGS sequence"/>
</dbReference>
<protein>
    <submittedName>
        <fullName evidence="2">Rhoptry protein</fullName>
    </submittedName>
</protein>
<reference evidence="3" key="1">
    <citation type="submission" date="2016-05" db="EMBL/GenBank/DDBJ databases">
        <authorList>
            <person name="Naeem Raeece"/>
        </authorList>
    </citation>
    <scope>NUCLEOTIDE SEQUENCE [LARGE SCALE GENOMIC DNA]</scope>
</reference>